<dbReference type="SMART" id="SM00562">
    <property type="entry name" value="NDK"/>
    <property type="match status" value="1"/>
</dbReference>
<dbReference type="GO" id="GO:0006228">
    <property type="term" value="P:UTP biosynthetic process"/>
    <property type="evidence" value="ECO:0007669"/>
    <property type="project" value="InterPro"/>
</dbReference>
<evidence type="ECO:0000256" key="4">
    <source>
        <dbReference type="ARBA" id="ARBA00017632"/>
    </source>
</evidence>
<dbReference type="InterPro" id="IPR036850">
    <property type="entry name" value="NDK-like_dom_sf"/>
</dbReference>
<evidence type="ECO:0000256" key="11">
    <source>
        <dbReference type="ARBA" id="ARBA00023080"/>
    </source>
</evidence>
<dbReference type="SUPFAM" id="SSF54919">
    <property type="entry name" value="Nucleoside diphosphate kinase, NDK"/>
    <property type="match status" value="1"/>
</dbReference>
<name>A0A382W6D1_9ZZZZ</name>
<keyword evidence="10" id="KW-0460">Magnesium</keyword>
<dbReference type="GO" id="GO:0046872">
    <property type="term" value="F:metal ion binding"/>
    <property type="evidence" value="ECO:0007669"/>
    <property type="project" value="UniProtKB-KW"/>
</dbReference>
<dbReference type="PANTHER" id="PTHR11349">
    <property type="entry name" value="NUCLEOSIDE DIPHOSPHATE KINASE"/>
    <property type="match status" value="1"/>
</dbReference>
<dbReference type="NCBIfam" id="NF001908">
    <property type="entry name" value="PRK00668.1"/>
    <property type="match status" value="1"/>
</dbReference>
<dbReference type="FunFam" id="3.30.70.141:FF:000003">
    <property type="entry name" value="Nucleoside diphosphate kinase"/>
    <property type="match status" value="1"/>
</dbReference>
<dbReference type="EMBL" id="UINC01157397">
    <property type="protein sequence ID" value="SVD54362.1"/>
    <property type="molecule type" value="Genomic_DNA"/>
</dbReference>
<protein>
    <recommendedName>
        <fullName evidence="4">Nucleoside diphosphate kinase</fullName>
        <ecNumber evidence="3">2.7.4.6</ecNumber>
    </recommendedName>
</protein>
<reference evidence="13" key="1">
    <citation type="submission" date="2018-05" db="EMBL/GenBank/DDBJ databases">
        <authorList>
            <person name="Lanie J.A."/>
            <person name="Ng W.-L."/>
            <person name="Kazmierczak K.M."/>
            <person name="Andrzejewski T.M."/>
            <person name="Davidsen T.M."/>
            <person name="Wayne K.J."/>
            <person name="Tettelin H."/>
            <person name="Glass J.I."/>
            <person name="Rusch D."/>
            <person name="Podicherti R."/>
            <person name="Tsui H.-C.T."/>
            <person name="Winkler M.E."/>
        </authorList>
    </citation>
    <scope>NUCLEOTIDE SEQUENCE</scope>
</reference>
<dbReference type="HAMAP" id="MF_00451">
    <property type="entry name" value="NDP_kinase"/>
    <property type="match status" value="1"/>
</dbReference>
<dbReference type="PROSITE" id="PS00469">
    <property type="entry name" value="NDPK"/>
    <property type="match status" value="1"/>
</dbReference>
<dbReference type="Gene3D" id="3.30.70.141">
    <property type="entry name" value="Nucleoside diphosphate kinase-like domain"/>
    <property type="match status" value="1"/>
</dbReference>
<dbReference type="Pfam" id="PF00334">
    <property type="entry name" value="NDK"/>
    <property type="match status" value="1"/>
</dbReference>
<keyword evidence="8" id="KW-0418">Kinase</keyword>
<evidence type="ECO:0000256" key="9">
    <source>
        <dbReference type="ARBA" id="ARBA00022840"/>
    </source>
</evidence>
<evidence type="ECO:0000256" key="5">
    <source>
        <dbReference type="ARBA" id="ARBA00022679"/>
    </source>
</evidence>
<evidence type="ECO:0000256" key="1">
    <source>
        <dbReference type="ARBA" id="ARBA00001946"/>
    </source>
</evidence>
<dbReference type="InterPro" id="IPR034907">
    <property type="entry name" value="NDK-like_dom"/>
</dbReference>
<proteinExistence type="inferred from homology"/>
<evidence type="ECO:0000313" key="13">
    <source>
        <dbReference type="EMBL" id="SVD54362.1"/>
    </source>
</evidence>
<evidence type="ECO:0000256" key="8">
    <source>
        <dbReference type="ARBA" id="ARBA00022777"/>
    </source>
</evidence>
<dbReference type="GO" id="GO:0004550">
    <property type="term" value="F:nucleoside diphosphate kinase activity"/>
    <property type="evidence" value="ECO:0007669"/>
    <property type="project" value="UniProtKB-EC"/>
</dbReference>
<evidence type="ECO:0000256" key="10">
    <source>
        <dbReference type="ARBA" id="ARBA00022842"/>
    </source>
</evidence>
<comment type="cofactor">
    <cofactor evidence="1">
        <name>Mg(2+)</name>
        <dbReference type="ChEBI" id="CHEBI:18420"/>
    </cofactor>
</comment>
<evidence type="ECO:0000256" key="6">
    <source>
        <dbReference type="ARBA" id="ARBA00022723"/>
    </source>
</evidence>
<organism evidence="13">
    <name type="scientific">marine metagenome</name>
    <dbReference type="NCBI Taxonomy" id="408172"/>
    <lineage>
        <taxon>unclassified sequences</taxon>
        <taxon>metagenomes</taxon>
        <taxon>ecological metagenomes</taxon>
    </lineage>
</organism>
<dbReference type="PRINTS" id="PR01243">
    <property type="entry name" value="NUCDPKINASE"/>
</dbReference>
<evidence type="ECO:0000256" key="3">
    <source>
        <dbReference type="ARBA" id="ARBA00012966"/>
    </source>
</evidence>
<dbReference type="EC" id="2.7.4.6" evidence="3"/>
<accession>A0A382W6D1</accession>
<sequence length="149" mass="16795">MERTLVLLKPDSVQRNLSGELINRIEKIGFKIIGLKLMILDQTKAHEHYKEHKSKSFFNDLVSFITSGPIIAIAFQGPDCVKKIRNIMGSTNPSEASPGSIRGDFGISLSMNLIHGSDSVESAKRELKIFFEESELVDYNKNVDEWILE</sequence>
<comment type="similarity">
    <text evidence="2">Belongs to the NDK family.</text>
</comment>
<dbReference type="PROSITE" id="PS51374">
    <property type="entry name" value="NDPK_LIKE"/>
    <property type="match status" value="1"/>
</dbReference>
<keyword evidence="6" id="KW-0479">Metal-binding</keyword>
<dbReference type="InterPro" id="IPR001564">
    <property type="entry name" value="Nucleoside_diP_kinase"/>
</dbReference>
<dbReference type="AlphaFoldDB" id="A0A382W6D1"/>
<feature type="domain" description="Nucleoside diphosphate kinase-like" evidence="12">
    <location>
        <begin position="1"/>
        <end position="138"/>
    </location>
</feature>
<evidence type="ECO:0000256" key="2">
    <source>
        <dbReference type="ARBA" id="ARBA00008142"/>
    </source>
</evidence>
<dbReference type="GO" id="GO:0005524">
    <property type="term" value="F:ATP binding"/>
    <property type="evidence" value="ECO:0007669"/>
    <property type="project" value="UniProtKB-KW"/>
</dbReference>
<keyword evidence="5" id="KW-0808">Transferase</keyword>
<keyword evidence="9" id="KW-0067">ATP-binding</keyword>
<gene>
    <name evidence="13" type="ORF">METZ01_LOCUS407216</name>
</gene>
<dbReference type="InterPro" id="IPR023005">
    <property type="entry name" value="Nucleoside_diP_kinase_AS"/>
</dbReference>
<dbReference type="GO" id="GO:0006183">
    <property type="term" value="P:GTP biosynthetic process"/>
    <property type="evidence" value="ECO:0007669"/>
    <property type="project" value="InterPro"/>
</dbReference>
<dbReference type="GO" id="GO:0006241">
    <property type="term" value="P:CTP biosynthetic process"/>
    <property type="evidence" value="ECO:0007669"/>
    <property type="project" value="InterPro"/>
</dbReference>
<keyword evidence="11" id="KW-0546">Nucleotide metabolism</keyword>
<keyword evidence="7" id="KW-0547">Nucleotide-binding</keyword>
<dbReference type="CDD" id="cd04413">
    <property type="entry name" value="NDPk_I"/>
    <property type="match status" value="1"/>
</dbReference>
<evidence type="ECO:0000259" key="12">
    <source>
        <dbReference type="SMART" id="SM00562"/>
    </source>
</evidence>
<evidence type="ECO:0000256" key="7">
    <source>
        <dbReference type="ARBA" id="ARBA00022741"/>
    </source>
</evidence>